<feature type="repeat" description="WD" evidence="8">
    <location>
        <begin position="903"/>
        <end position="944"/>
    </location>
</feature>
<dbReference type="Proteomes" id="UP000002669">
    <property type="component" value="Unassembled WGS sequence"/>
</dbReference>
<feature type="repeat" description="WD" evidence="8">
    <location>
        <begin position="1246"/>
        <end position="1278"/>
    </location>
</feature>
<reference evidence="12" key="1">
    <citation type="journal article" date="2012" name="MBio">
        <title>Comparative genome analysis of Trichophyton rubrum and related dermatophytes reveals candidate genes involved in infection.</title>
        <authorList>
            <person name="Martinez D.A."/>
            <person name="Oliver B.G."/>
            <person name="Graeser Y."/>
            <person name="Goldberg J.M."/>
            <person name="Li W."/>
            <person name="Martinez-Rossi N.M."/>
            <person name="Monod M."/>
            <person name="Shelest E."/>
            <person name="Barton R.C."/>
            <person name="Birch E."/>
            <person name="Brakhage A.A."/>
            <person name="Chen Z."/>
            <person name="Gurr S.J."/>
            <person name="Heiman D."/>
            <person name="Heitman J."/>
            <person name="Kosti I."/>
            <person name="Rossi A."/>
            <person name="Saif S."/>
            <person name="Samalova M."/>
            <person name="Saunders C.W."/>
            <person name="Shea T."/>
            <person name="Summerbell R.C."/>
            <person name="Xu J."/>
            <person name="Young S."/>
            <person name="Zeng Q."/>
            <person name="Birren B.W."/>
            <person name="Cuomo C.A."/>
            <person name="White T.C."/>
        </authorList>
    </citation>
    <scope>NUCLEOTIDE SEQUENCE [LARGE SCALE GENOMIC DNA]</scope>
    <source>
        <strain evidence="12">ATCC MYA-4604 / CBS 118893</strain>
    </source>
</reference>
<dbReference type="InterPro" id="IPR056884">
    <property type="entry name" value="NPHP3-like_N"/>
</dbReference>
<evidence type="ECO:0000256" key="3">
    <source>
        <dbReference type="ARBA" id="ARBA00022574"/>
    </source>
</evidence>
<dbReference type="eggNOG" id="KOG0271">
    <property type="taxonomic scope" value="Eukaryota"/>
</dbReference>
<gene>
    <name evidence="11" type="ORF">MGYG_06712</name>
</gene>
<dbReference type="Gene3D" id="2.130.10.10">
    <property type="entry name" value="YVTN repeat-like/Quinoprotein amine dehydrogenase"/>
    <property type="match status" value="4"/>
</dbReference>
<dbReference type="GeneID" id="10025965"/>
<feature type="repeat" description="WD" evidence="8">
    <location>
        <begin position="987"/>
        <end position="1021"/>
    </location>
</feature>
<dbReference type="GO" id="GO:0016020">
    <property type="term" value="C:membrane"/>
    <property type="evidence" value="ECO:0007669"/>
    <property type="project" value="UniProtKB-SubCell"/>
</dbReference>
<evidence type="ECO:0000256" key="4">
    <source>
        <dbReference type="ARBA" id="ARBA00022692"/>
    </source>
</evidence>
<keyword evidence="12" id="KW-1185">Reference proteome</keyword>
<dbReference type="InterPro" id="IPR001680">
    <property type="entry name" value="WD40_rpt"/>
</dbReference>
<evidence type="ECO:0000313" key="11">
    <source>
        <dbReference type="EMBL" id="EFR03715.1"/>
    </source>
</evidence>
<dbReference type="InterPro" id="IPR020472">
    <property type="entry name" value="WD40_PAC1"/>
</dbReference>
<name>E4V100_ARTGP</name>
<proteinExistence type="inferred from homology"/>
<feature type="repeat" description="WD" evidence="8">
    <location>
        <begin position="1075"/>
        <end position="1118"/>
    </location>
</feature>
<dbReference type="RefSeq" id="XP_003170723.1">
    <property type="nucleotide sequence ID" value="XM_003170675.1"/>
</dbReference>
<dbReference type="InterPro" id="IPR007111">
    <property type="entry name" value="NACHT_NTPase"/>
</dbReference>
<feature type="domain" description="NACHT" evidence="10">
    <location>
        <begin position="363"/>
        <end position="510"/>
    </location>
</feature>
<dbReference type="PROSITE" id="PS50082">
    <property type="entry name" value="WD_REPEATS_2"/>
    <property type="match status" value="11"/>
</dbReference>
<dbReference type="Pfam" id="PF24883">
    <property type="entry name" value="NPHP3_N"/>
    <property type="match status" value="1"/>
</dbReference>
<dbReference type="Gene3D" id="3.40.50.1820">
    <property type="entry name" value="alpha/beta hydrolase"/>
    <property type="match status" value="1"/>
</dbReference>
<dbReference type="Pfam" id="PF05277">
    <property type="entry name" value="DUF726"/>
    <property type="match status" value="1"/>
</dbReference>
<dbReference type="InterPro" id="IPR007941">
    <property type="entry name" value="DUF726"/>
</dbReference>
<dbReference type="InterPro" id="IPR027417">
    <property type="entry name" value="P-loop_NTPase"/>
</dbReference>
<dbReference type="PANTHER" id="PTHR19879">
    <property type="entry name" value="TRANSCRIPTION INITIATION FACTOR TFIID"/>
    <property type="match status" value="1"/>
</dbReference>
<evidence type="ECO:0000256" key="7">
    <source>
        <dbReference type="ARBA" id="ARBA00023136"/>
    </source>
</evidence>
<evidence type="ECO:0000256" key="5">
    <source>
        <dbReference type="ARBA" id="ARBA00022737"/>
    </source>
</evidence>
<dbReference type="SUPFAM" id="SSF52540">
    <property type="entry name" value="P-loop containing nucleoside triphosphate hydrolases"/>
    <property type="match status" value="1"/>
</dbReference>
<dbReference type="InterPro" id="IPR015943">
    <property type="entry name" value="WD40/YVTN_repeat-like_dom_sf"/>
</dbReference>
<dbReference type="PROSITE" id="PS00678">
    <property type="entry name" value="WD_REPEATS_1"/>
    <property type="match status" value="1"/>
</dbReference>
<keyword evidence="4 9" id="KW-0812">Transmembrane</keyword>
<dbReference type="eggNOG" id="KOG2029">
    <property type="taxonomic scope" value="Eukaryota"/>
</dbReference>
<evidence type="ECO:0000313" key="12">
    <source>
        <dbReference type="Proteomes" id="UP000002669"/>
    </source>
</evidence>
<evidence type="ECO:0000259" key="10">
    <source>
        <dbReference type="PROSITE" id="PS50837"/>
    </source>
</evidence>
<dbReference type="PROSITE" id="PS50837">
    <property type="entry name" value="NACHT"/>
    <property type="match status" value="1"/>
</dbReference>
<keyword evidence="6 9" id="KW-1133">Transmembrane helix</keyword>
<dbReference type="InParanoid" id="E4V100"/>
<accession>E4V100</accession>
<dbReference type="VEuPathDB" id="FungiDB:MGYG_06712"/>
<comment type="similarity">
    <text evidence="2">Belongs to the TMCO4 family.</text>
</comment>
<feature type="repeat" description="WD" evidence="8">
    <location>
        <begin position="945"/>
        <end position="986"/>
    </location>
</feature>
<feature type="repeat" description="WD" evidence="8">
    <location>
        <begin position="1204"/>
        <end position="1245"/>
    </location>
</feature>
<dbReference type="HOGENOM" id="CLU_000288_6_16_1"/>
<evidence type="ECO:0000256" key="6">
    <source>
        <dbReference type="ARBA" id="ARBA00022989"/>
    </source>
</evidence>
<protein>
    <submittedName>
        <fullName evidence="11">Vegetative incompatibility protein HET-E-1</fullName>
    </submittedName>
</protein>
<evidence type="ECO:0000256" key="9">
    <source>
        <dbReference type="SAM" id="Phobius"/>
    </source>
</evidence>
<feature type="repeat" description="WD" evidence="8">
    <location>
        <begin position="1119"/>
        <end position="1160"/>
    </location>
</feature>
<dbReference type="PROSITE" id="PS50294">
    <property type="entry name" value="WD_REPEATS_REGION"/>
    <property type="match status" value="11"/>
</dbReference>
<feature type="repeat" description="WD" evidence="8">
    <location>
        <begin position="1287"/>
        <end position="1328"/>
    </location>
</feature>
<dbReference type="SMART" id="SM00320">
    <property type="entry name" value="WD40"/>
    <property type="match status" value="11"/>
</dbReference>
<feature type="repeat" description="WD" evidence="8">
    <location>
        <begin position="1165"/>
        <end position="1193"/>
    </location>
</feature>
<dbReference type="OrthoDB" id="4185255at2759"/>
<dbReference type="SUPFAM" id="SSF53474">
    <property type="entry name" value="alpha/beta-Hydrolases"/>
    <property type="match status" value="1"/>
</dbReference>
<organism evidence="12">
    <name type="scientific">Arthroderma gypseum (strain ATCC MYA-4604 / CBS 118893)</name>
    <name type="common">Microsporum gypseum</name>
    <dbReference type="NCBI Taxonomy" id="535722"/>
    <lineage>
        <taxon>Eukaryota</taxon>
        <taxon>Fungi</taxon>
        <taxon>Dikarya</taxon>
        <taxon>Ascomycota</taxon>
        <taxon>Pezizomycotina</taxon>
        <taxon>Eurotiomycetes</taxon>
        <taxon>Eurotiomycetidae</taxon>
        <taxon>Onygenales</taxon>
        <taxon>Arthrodermataceae</taxon>
        <taxon>Nannizzia</taxon>
    </lineage>
</organism>
<dbReference type="InterPro" id="IPR036322">
    <property type="entry name" value="WD40_repeat_dom_sf"/>
</dbReference>
<dbReference type="STRING" id="535722.E4V100"/>
<feature type="repeat" description="WD" evidence="8">
    <location>
        <begin position="1031"/>
        <end position="1074"/>
    </location>
</feature>
<evidence type="ECO:0000256" key="2">
    <source>
        <dbReference type="ARBA" id="ARBA00009824"/>
    </source>
</evidence>
<dbReference type="InterPro" id="IPR029058">
    <property type="entry name" value="AB_hydrolase_fold"/>
</dbReference>
<feature type="transmembrane region" description="Helical" evidence="9">
    <location>
        <begin position="6"/>
        <end position="23"/>
    </location>
</feature>
<dbReference type="Pfam" id="PF00400">
    <property type="entry name" value="WD40"/>
    <property type="match status" value="11"/>
</dbReference>
<dbReference type="Gene3D" id="3.40.50.300">
    <property type="entry name" value="P-loop containing nucleotide triphosphate hydrolases"/>
    <property type="match status" value="1"/>
</dbReference>
<evidence type="ECO:0000256" key="8">
    <source>
        <dbReference type="PROSITE-ProRule" id="PRU00221"/>
    </source>
</evidence>
<dbReference type="SUPFAM" id="SSF50978">
    <property type="entry name" value="WD40 repeat-like"/>
    <property type="match status" value="2"/>
</dbReference>
<evidence type="ECO:0000256" key="1">
    <source>
        <dbReference type="ARBA" id="ARBA00004141"/>
    </source>
</evidence>
<dbReference type="PRINTS" id="PR00320">
    <property type="entry name" value="GPROTEINBRPT"/>
</dbReference>
<keyword evidence="5" id="KW-0677">Repeat</keyword>
<dbReference type="OMA" id="LEGHCNV"/>
<dbReference type="PANTHER" id="PTHR19879:SF9">
    <property type="entry name" value="TRANSCRIPTION INITIATION FACTOR TFIID SUBUNIT 5"/>
    <property type="match status" value="1"/>
</dbReference>
<comment type="subcellular location">
    <subcellularLocation>
        <location evidence="1">Membrane</location>
        <topology evidence="1">Multi-pass membrane protein</topology>
    </subcellularLocation>
</comment>
<sequence>MALIDSGWLVLLAGAAILVYVRFQHRPIHPPQGNRQPLEVLYHGLGEEEEEEAEVDIIAVHGLGSNVDWAWTFKDKTRHVNWLKDSEMLPSAIPRSRIMVYNYHSRWHKDAPRTRLQICGEELAQSVHDFRKGVERPIIFIGHSLGGNVIQHALLHAKSKRNLRCVVSSTAGFIFLGCPFKGSKMQWIANLAVKLLLLAGSNAGIIQVLSYRNVNLHDKLKEFCDLLRENPMTAFCFFEKYHTDFGRRFGVAGIVRAMVVEEDSACIDSFDSFPLDTDHLKINKYFGPEDRSFLCVLERIREIINHWRATNIPVQKIDLGKLRVVKGAEFDSYENKHDECLPGTRVDLLQEVEEWAESAQAKCIFWLNGMAGTGKSTISQTVANRLDERNLLGASFFFKRNEEDRENAKRLFPTLIGQLVTRIPQLAPQVHEVIENDPQISEKALREQFEKLLLRPILKLKQPPTLTMIIVIDALDECEENDAKTILRLLPQVQKSSLLQLRFLVTSRPNLPIKLGFKGISSDHRDLILHEIPLPVIEHDIALYFKIKFSELRRERSFPPDWPGDEVIQALVERAVPLFISAATLYRFISDMRWNPNKRIKTLLAEQTTYVTKMDFTYMPVLNQLLTGQDEYESQQLVQEFKEIVGVIILLAIPLPAKALTKLLNIELDDISRLLRLLYSVLSIPSNLDDSDTPVRLLHLSFRDFLLDSNKKDTSQFWIDEREVHRTLAIQCLDLMQNSLRKNICNLLDNSVQRTNIAKLENYLPSELRYACRYWVRHLVRSRDPVFELVRPAFSFLKVHFLHWVEAMSLLSIVSEVIVAIRELQLITKDPEISTFLKDARRFMLKNRQIADIAPLQIYCSGLLFAPSKSTIKENFKEEAFSSSCVWRVANVDKSWSAELETREGHKGWVNSVAFSPDGRFLASGADDGTVKLWDSATGAELQTLEGHSSTIQSVTFSPNGQLLVSGSADKTIKVWDSNSGAELQTLEGHLDWITSVAFSLDSQQLLLASSSFDRIIKLWDPMIGTELQILKGHLGPVRAIAFSPMSQQLLLASGSDDRTVKLWDPTTGVVLQTLQGHIGQVSSVAFSRDSQRPLLASGSHGGNVKVWDPTTGQELYSLRNHKDWVTSVAFSPDSQLLASGSKDRMIKLLNPTTGAELRVIRVLDSVGSVAFSPDSQLLLASGSCDGAVKLWDPSVDIDLQIPTESQSGLVTSIAFSPDGQGLISGSRDGKVKIWDPTTGAELQTLKGHRAWVGSMGFLPDDRILASGSDGKTVRLWDPMTGAEQILEGHLAWVICMAFSPDGRLFASGSDDGIIKLWDPATGTELRTLEGHVDGVTLVAFSLGSRLFASASRDGTVKLWNPITGAELQTLTVKELPIELSFSNRSPHLRTNLGSLDIQHWHCDGASGSLETSSKVPIPTQEDQWVCIKGKRMLWLPPEYRASCSAIEAGGTLALGHASGRVSFITVSYTP</sequence>
<keyword evidence="3 8" id="KW-0853">WD repeat</keyword>
<dbReference type="CDD" id="cd00200">
    <property type="entry name" value="WD40"/>
    <property type="match status" value="2"/>
</dbReference>
<keyword evidence="7 9" id="KW-0472">Membrane</keyword>
<dbReference type="EMBL" id="DS989827">
    <property type="protein sequence ID" value="EFR03715.1"/>
    <property type="molecule type" value="Genomic_DNA"/>
</dbReference>
<dbReference type="InterPro" id="IPR019775">
    <property type="entry name" value="WD40_repeat_CS"/>
</dbReference>
<feature type="repeat" description="WD" evidence="8">
    <location>
        <begin position="1329"/>
        <end position="1370"/>
    </location>
</feature>